<dbReference type="PANTHER" id="PTHR46310:SF7">
    <property type="entry name" value="AMIDASE 1"/>
    <property type="match status" value="1"/>
</dbReference>
<gene>
    <name evidence="3" type="ORF">GCM10022256_31470</name>
</gene>
<dbReference type="Gene3D" id="3.90.1300.10">
    <property type="entry name" value="Amidase signature (AS) domain"/>
    <property type="match status" value="1"/>
</dbReference>
<name>A0ABP8E6B4_9MICO</name>
<organism evidence="3 4">
    <name type="scientific">Frondihabitans peucedani</name>
    <dbReference type="NCBI Taxonomy" id="598626"/>
    <lineage>
        <taxon>Bacteria</taxon>
        <taxon>Bacillati</taxon>
        <taxon>Actinomycetota</taxon>
        <taxon>Actinomycetes</taxon>
        <taxon>Micrococcales</taxon>
        <taxon>Microbacteriaceae</taxon>
        <taxon>Frondihabitans</taxon>
    </lineage>
</organism>
<protein>
    <recommendedName>
        <fullName evidence="2">Amidase domain-containing protein</fullName>
    </recommendedName>
</protein>
<dbReference type="InterPro" id="IPR023631">
    <property type="entry name" value="Amidase_dom"/>
</dbReference>
<dbReference type="Gene3D" id="3.10.450.50">
    <property type="match status" value="1"/>
</dbReference>
<dbReference type="InterPro" id="IPR032710">
    <property type="entry name" value="NTF2-like_dom_sf"/>
</dbReference>
<evidence type="ECO:0000313" key="3">
    <source>
        <dbReference type="EMBL" id="GAA4267535.1"/>
    </source>
</evidence>
<evidence type="ECO:0000259" key="2">
    <source>
        <dbReference type="Pfam" id="PF01425"/>
    </source>
</evidence>
<comment type="caution">
    <text evidence="3">The sequence shown here is derived from an EMBL/GenBank/DDBJ whole genome shotgun (WGS) entry which is preliminary data.</text>
</comment>
<accession>A0ABP8E6B4</accession>
<dbReference type="SUPFAM" id="SSF75304">
    <property type="entry name" value="Amidase signature (AS) enzymes"/>
    <property type="match status" value="1"/>
</dbReference>
<dbReference type="InterPro" id="IPR024507">
    <property type="entry name" value="AtzH-like"/>
</dbReference>
<keyword evidence="4" id="KW-1185">Reference proteome</keyword>
<dbReference type="InterPro" id="IPR036928">
    <property type="entry name" value="AS_sf"/>
</dbReference>
<dbReference type="EMBL" id="BAABAU010000004">
    <property type="protein sequence ID" value="GAA4267535.1"/>
    <property type="molecule type" value="Genomic_DNA"/>
</dbReference>
<dbReference type="Pfam" id="PF11533">
    <property type="entry name" value="AtzH-like"/>
    <property type="match status" value="1"/>
</dbReference>
<dbReference type="Pfam" id="PF01425">
    <property type="entry name" value="Amidase"/>
    <property type="match status" value="1"/>
</dbReference>
<dbReference type="SUPFAM" id="SSF54427">
    <property type="entry name" value="NTF2-like"/>
    <property type="match status" value="1"/>
</dbReference>
<dbReference type="Proteomes" id="UP001501594">
    <property type="component" value="Unassembled WGS sequence"/>
</dbReference>
<proteinExistence type="predicted"/>
<reference evidence="4" key="1">
    <citation type="journal article" date="2019" name="Int. J. Syst. Evol. Microbiol.">
        <title>The Global Catalogue of Microorganisms (GCM) 10K type strain sequencing project: providing services to taxonomists for standard genome sequencing and annotation.</title>
        <authorList>
            <consortium name="The Broad Institute Genomics Platform"/>
            <consortium name="The Broad Institute Genome Sequencing Center for Infectious Disease"/>
            <person name="Wu L."/>
            <person name="Ma J."/>
        </authorList>
    </citation>
    <scope>NUCLEOTIDE SEQUENCE [LARGE SCALE GENOMIC DNA]</scope>
    <source>
        <strain evidence="4">JCM 17442</strain>
    </source>
</reference>
<evidence type="ECO:0000313" key="4">
    <source>
        <dbReference type="Proteomes" id="UP001501594"/>
    </source>
</evidence>
<evidence type="ECO:0000256" key="1">
    <source>
        <dbReference type="SAM" id="MobiDB-lite"/>
    </source>
</evidence>
<feature type="region of interest" description="Disordered" evidence="1">
    <location>
        <begin position="1"/>
        <end position="24"/>
    </location>
</feature>
<sequence length="567" mass="58533">MSEAVRGPETDGRGTTDRVTTDRVTTDRVTTVEGDLPERLLEAFDAYERALADNDQEALADAFEPGHLTLRADGAGLLVGHEAITAFRGRRKSAPARRIEQLHVRVVDPATALIVSVNAPVGGGRGVVTQLWRRTAGDGDVYGVWRIASAQVQAPAPIFDTRIWRVVGAPLVATTVEVSPDDDPDAVRETAPLLGETVAVKDLFAVSGVRVGAGVPAYLEEQSDQEFHAPAVQALLDAGASVLGIAQTDEFAFSIAGRNSAYGTPPNGAVPGAISGGSTSGPASAVALGHASIGLGTDTGGSIRVPASYQGLWGLRTSHGAVRRTDLLPLAPSFDTVGWLTRDADLLARVAAATLSGPAATSSPLQHDVAPSIVLDPGVVASVSADVAAAFRDRLDQLAAVGALRPPESIALGDLAHLYELFRVLQAAEAWRSHGEWITAHPGALAPDVEARFAFGRSIDPDREAQARNELAVQRDHLDRMLDGRILLLPSASSAAPSLSATPAEFDALRSRTLGLTCIAGIGGYPAVSAPLLRVPGGPVGLCLVGPRGSDLALVGVAAGLAAAASA</sequence>
<dbReference type="PANTHER" id="PTHR46310">
    <property type="entry name" value="AMIDASE 1"/>
    <property type="match status" value="1"/>
</dbReference>
<feature type="domain" description="Amidase" evidence="2">
    <location>
        <begin position="188"/>
        <end position="554"/>
    </location>
</feature>